<keyword evidence="2" id="KW-1185">Reference proteome</keyword>
<comment type="caution">
    <text evidence="1">The sequence shown here is derived from an EMBL/GenBank/DDBJ whole genome shotgun (WGS) entry which is preliminary data.</text>
</comment>
<dbReference type="AlphaFoldDB" id="A0A4C1ZM97"/>
<dbReference type="EMBL" id="BGZK01001880">
    <property type="protein sequence ID" value="GBP87737.1"/>
    <property type="molecule type" value="Genomic_DNA"/>
</dbReference>
<evidence type="ECO:0000313" key="1">
    <source>
        <dbReference type="EMBL" id="GBP87737.1"/>
    </source>
</evidence>
<protein>
    <submittedName>
        <fullName evidence="1">Uncharacterized protein</fullName>
    </submittedName>
</protein>
<name>A0A4C1ZM97_EUMVA</name>
<evidence type="ECO:0000313" key="2">
    <source>
        <dbReference type="Proteomes" id="UP000299102"/>
    </source>
</evidence>
<dbReference type="Proteomes" id="UP000299102">
    <property type="component" value="Unassembled WGS sequence"/>
</dbReference>
<proteinExistence type="predicted"/>
<gene>
    <name evidence="1" type="ORF">EVAR_19918_1</name>
</gene>
<organism evidence="1 2">
    <name type="scientific">Eumeta variegata</name>
    <name type="common">Bagworm moth</name>
    <name type="synonym">Eumeta japonica</name>
    <dbReference type="NCBI Taxonomy" id="151549"/>
    <lineage>
        <taxon>Eukaryota</taxon>
        <taxon>Metazoa</taxon>
        <taxon>Ecdysozoa</taxon>
        <taxon>Arthropoda</taxon>
        <taxon>Hexapoda</taxon>
        <taxon>Insecta</taxon>
        <taxon>Pterygota</taxon>
        <taxon>Neoptera</taxon>
        <taxon>Endopterygota</taxon>
        <taxon>Lepidoptera</taxon>
        <taxon>Glossata</taxon>
        <taxon>Ditrysia</taxon>
        <taxon>Tineoidea</taxon>
        <taxon>Psychidae</taxon>
        <taxon>Oiketicinae</taxon>
        <taxon>Eumeta</taxon>
    </lineage>
</organism>
<accession>A0A4C1ZM97</accession>
<reference evidence="1 2" key="1">
    <citation type="journal article" date="2019" name="Commun. Biol.">
        <title>The bagworm genome reveals a unique fibroin gene that provides high tensile strength.</title>
        <authorList>
            <person name="Kono N."/>
            <person name="Nakamura H."/>
            <person name="Ohtoshi R."/>
            <person name="Tomita M."/>
            <person name="Numata K."/>
            <person name="Arakawa K."/>
        </authorList>
    </citation>
    <scope>NUCLEOTIDE SEQUENCE [LARGE SCALE GENOMIC DNA]</scope>
</reference>
<sequence length="147" mass="16366">MLMCLDDFSPAGTRPTVRRVGLSLPRRSAQVSAHVTRSRRDEDGARVPASAPALITVEACSRKFTKSAFATKSSLHYDNAPTLSTKRFIVEEQIRGSVVDCMLQCMFQTRGRKASVCLRHVKLAKMDGDCPTSVQDDCDRERQRTFA</sequence>